<proteinExistence type="predicted"/>
<dbReference type="SUPFAM" id="SSF56436">
    <property type="entry name" value="C-type lectin-like"/>
    <property type="match status" value="1"/>
</dbReference>
<feature type="domain" description="C-type lectin" evidence="5">
    <location>
        <begin position="29"/>
        <end position="122"/>
    </location>
</feature>
<dbReference type="InterPro" id="IPR001304">
    <property type="entry name" value="C-type_lectin-like"/>
</dbReference>
<keyword evidence="2" id="KW-0964">Secreted</keyword>
<evidence type="ECO:0000256" key="2">
    <source>
        <dbReference type="ARBA" id="ARBA00022525"/>
    </source>
</evidence>
<comment type="subcellular location">
    <subcellularLocation>
        <location evidence="1">Secreted</location>
    </subcellularLocation>
</comment>
<sequence length="193" mass="21419">MLQVPRLDICRPKGPFLMLLSAKMSLGMAQRLCTAAASHVVIPVSQGETETILSLALEAGSSCSGRPNEPLVWLGASDEDTEGRWVDEEGSLLSYENWMEGQPNGMTLENRAVMTNAGTWMDLHTRNYLYCAVCSTKSGRPLLLRMMGLCSGLQHDTRYIQEGHVLAKPFFRGFTISNISWNGTKWLAQHKAR</sequence>
<dbReference type="GO" id="GO:0008083">
    <property type="term" value="F:growth factor activity"/>
    <property type="evidence" value="ECO:0007669"/>
    <property type="project" value="TreeGrafter"/>
</dbReference>
<evidence type="ECO:0000259" key="5">
    <source>
        <dbReference type="PROSITE" id="PS50041"/>
    </source>
</evidence>
<dbReference type="PANTHER" id="PTHR22799:SF1">
    <property type="entry name" value="C-TYPE LECTIN DOMAIN FAMILY 11 MEMBER A"/>
    <property type="match status" value="1"/>
</dbReference>
<organism evidence="6">
    <name type="scientific">Scylla olivacea</name>
    <name type="common">Orange mud crab</name>
    <name type="synonym">Cancer olivacea</name>
    <dbReference type="NCBI Taxonomy" id="85551"/>
    <lineage>
        <taxon>Eukaryota</taxon>
        <taxon>Metazoa</taxon>
        <taxon>Ecdysozoa</taxon>
        <taxon>Arthropoda</taxon>
        <taxon>Crustacea</taxon>
        <taxon>Multicrustacea</taxon>
        <taxon>Malacostraca</taxon>
        <taxon>Eumalacostraca</taxon>
        <taxon>Eucarida</taxon>
        <taxon>Decapoda</taxon>
        <taxon>Pleocyemata</taxon>
        <taxon>Brachyura</taxon>
        <taxon>Eubrachyura</taxon>
        <taxon>Portunoidea</taxon>
        <taxon>Portunidae</taxon>
        <taxon>Portuninae</taxon>
        <taxon>Scylla</taxon>
    </lineage>
</organism>
<reference evidence="6" key="1">
    <citation type="submission" date="2015-09" db="EMBL/GenBank/DDBJ databases">
        <title>Scylla olivacea transcriptome.</title>
        <authorList>
            <person name="Ikhwanuddin M."/>
        </authorList>
    </citation>
    <scope>NUCLEOTIDE SEQUENCE</scope>
</reference>
<dbReference type="EMBL" id="GDRN01078385">
    <property type="protein sequence ID" value="JAI62590.1"/>
    <property type="molecule type" value="Transcribed_RNA"/>
</dbReference>
<dbReference type="PROSITE" id="PS50041">
    <property type="entry name" value="C_TYPE_LECTIN_2"/>
    <property type="match status" value="1"/>
</dbReference>
<dbReference type="InterPro" id="IPR016187">
    <property type="entry name" value="CTDL_fold"/>
</dbReference>
<dbReference type="GO" id="GO:0030246">
    <property type="term" value="F:carbohydrate binding"/>
    <property type="evidence" value="ECO:0007669"/>
    <property type="project" value="UniProtKB-KW"/>
</dbReference>
<dbReference type="Gene3D" id="3.10.100.10">
    <property type="entry name" value="Mannose-Binding Protein A, subunit A"/>
    <property type="match status" value="1"/>
</dbReference>
<evidence type="ECO:0000256" key="1">
    <source>
        <dbReference type="ARBA" id="ARBA00004613"/>
    </source>
</evidence>
<dbReference type="GO" id="GO:0005615">
    <property type="term" value="C:extracellular space"/>
    <property type="evidence" value="ECO:0007669"/>
    <property type="project" value="TreeGrafter"/>
</dbReference>
<dbReference type="SMART" id="SM00034">
    <property type="entry name" value="CLECT"/>
    <property type="match status" value="1"/>
</dbReference>
<evidence type="ECO:0000256" key="4">
    <source>
        <dbReference type="ARBA" id="ARBA00022734"/>
    </source>
</evidence>
<dbReference type="InterPro" id="IPR051663">
    <property type="entry name" value="CLec_Tetranectin-domain"/>
</dbReference>
<name>A0A0P4W2D3_SCYOL</name>
<evidence type="ECO:0000313" key="6">
    <source>
        <dbReference type="EMBL" id="JAI62590.1"/>
    </source>
</evidence>
<accession>A0A0P4W2D3</accession>
<protein>
    <recommendedName>
        <fullName evidence="5">C-type lectin domain-containing protein</fullName>
    </recommendedName>
</protein>
<dbReference type="Pfam" id="PF00059">
    <property type="entry name" value="Lectin_C"/>
    <property type="match status" value="1"/>
</dbReference>
<keyword evidence="3" id="KW-0732">Signal</keyword>
<keyword evidence="4" id="KW-0430">Lectin</keyword>
<dbReference type="AlphaFoldDB" id="A0A0P4W2D3"/>
<dbReference type="InterPro" id="IPR016186">
    <property type="entry name" value="C-type_lectin-like/link_sf"/>
</dbReference>
<evidence type="ECO:0000256" key="3">
    <source>
        <dbReference type="ARBA" id="ARBA00022729"/>
    </source>
</evidence>
<dbReference type="PANTHER" id="PTHR22799">
    <property type="entry name" value="TETRANECTIN-RELATED"/>
    <property type="match status" value="1"/>
</dbReference>